<name>A0AAV1D4C6_OLDCO</name>
<sequence length="288" mass="32814">MSTYSELDQHIQDLKEFDDKKTGVKGLVDSGIAKVPKIFICPPENHHQTINPINGGTRSLKMPIISLDGFDQKGDGGRRAEIVGEIRRAMETWGFFQLVNHGVPTAVLADLLRSTKEFHQQPDEIKTEYYSRDHTRKVRCYSTGDLYQTKTAQWKDTLSFEFDDYLNMDLESLSQICRKEIGAYIKCLNELKNVLSELISEALGLESEHLASLGCLEVRRLVCHYYPPCPEPELTMGIMKHSDLYFLTILFQDQIGGFQVFHDSRWLDVPPLEGSLLINAGDMLQVQK</sequence>
<dbReference type="Pfam" id="PF03171">
    <property type="entry name" value="2OG-FeII_Oxy"/>
    <property type="match status" value="1"/>
</dbReference>
<dbReference type="GO" id="GO:0002238">
    <property type="term" value="P:response to molecule of fungal origin"/>
    <property type="evidence" value="ECO:0007669"/>
    <property type="project" value="UniProtKB-ARBA"/>
</dbReference>
<dbReference type="GO" id="GO:0046872">
    <property type="term" value="F:metal ion binding"/>
    <property type="evidence" value="ECO:0007669"/>
    <property type="project" value="UniProtKB-KW"/>
</dbReference>
<dbReference type="EMBL" id="OX459121">
    <property type="protein sequence ID" value="CAI9101713.1"/>
    <property type="molecule type" value="Genomic_DNA"/>
</dbReference>
<dbReference type="PANTHER" id="PTHR10209">
    <property type="entry name" value="OXIDOREDUCTASE, 2OG-FE II OXYGENASE FAMILY PROTEIN"/>
    <property type="match status" value="1"/>
</dbReference>
<dbReference type="GO" id="GO:0016706">
    <property type="term" value="F:2-oxoglutarate-dependent dioxygenase activity"/>
    <property type="evidence" value="ECO:0007669"/>
    <property type="project" value="UniProtKB-ARBA"/>
</dbReference>
<evidence type="ECO:0000256" key="2">
    <source>
        <dbReference type="ARBA" id="ARBA00022723"/>
    </source>
</evidence>
<keyword evidence="4 5" id="KW-0408">Iron</keyword>
<keyword evidence="2 5" id="KW-0479">Metal-binding</keyword>
<proteinExistence type="inferred from homology"/>
<feature type="domain" description="Fe2OG dioxygenase" evidence="6">
    <location>
        <begin position="215"/>
        <end position="288"/>
    </location>
</feature>
<comment type="similarity">
    <text evidence="1 5">Belongs to the iron/ascorbate-dependent oxidoreductase family.</text>
</comment>
<evidence type="ECO:0000256" key="5">
    <source>
        <dbReference type="RuleBase" id="RU003682"/>
    </source>
</evidence>
<gene>
    <name evidence="7" type="ORF">OLC1_LOCUS11244</name>
</gene>
<dbReference type="InterPro" id="IPR026992">
    <property type="entry name" value="DIOX_N"/>
</dbReference>
<keyword evidence="8" id="KW-1185">Reference proteome</keyword>
<dbReference type="Proteomes" id="UP001161247">
    <property type="component" value="Chromosome 4"/>
</dbReference>
<dbReference type="InterPro" id="IPR044861">
    <property type="entry name" value="IPNS-like_FE2OG_OXY"/>
</dbReference>
<protein>
    <submittedName>
        <fullName evidence="7">OLC1v1039105C1</fullName>
    </submittedName>
</protein>
<dbReference type="Gene3D" id="2.60.120.330">
    <property type="entry name" value="B-lactam Antibiotic, Isopenicillin N Synthase, Chain"/>
    <property type="match status" value="1"/>
</dbReference>
<evidence type="ECO:0000256" key="3">
    <source>
        <dbReference type="ARBA" id="ARBA00023002"/>
    </source>
</evidence>
<dbReference type="PANTHER" id="PTHR10209:SF714">
    <property type="entry name" value="1-AMINOCYCLOPROPANE-1-CARBOXYLATE OXIDASE HOMOLOG 11-RELATED"/>
    <property type="match status" value="1"/>
</dbReference>
<evidence type="ECO:0000313" key="8">
    <source>
        <dbReference type="Proteomes" id="UP001161247"/>
    </source>
</evidence>
<dbReference type="SUPFAM" id="SSF51197">
    <property type="entry name" value="Clavaminate synthase-like"/>
    <property type="match status" value="1"/>
</dbReference>
<evidence type="ECO:0000313" key="7">
    <source>
        <dbReference type="EMBL" id="CAI9101713.1"/>
    </source>
</evidence>
<accession>A0AAV1D4C6</accession>
<keyword evidence="3 5" id="KW-0560">Oxidoreductase</keyword>
<dbReference type="GO" id="GO:0009805">
    <property type="term" value="P:coumarin biosynthetic process"/>
    <property type="evidence" value="ECO:0007669"/>
    <property type="project" value="UniProtKB-ARBA"/>
</dbReference>
<evidence type="ECO:0000256" key="1">
    <source>
        <dbReference type="ARBA" id="ARBA00008056"/>
    </source>
</evidence>
<dbReference type="InterPro" id="IPR027443">
    <property type="entry name" value="IPNS-like_sf"/>
</dbReference>
<evidence type="ECO:0000259" key="6">
    <source>
        <dbReference type="PROSITE" id="PS51471"/>
    </source>
</evidence>
<dbReference type="InterPro" id="IPR005123">
    <property type="entry name" value="Oxoglu/Fe-dep_dioxygenase_dom"/>
</dbReference>
<dbReference type="AlphaFoldDB" id="A0AAV1D4C6"/>
<dbReference type="PROSITE" id="PS51471">
    <property type="entry name" value="FE2OG_OXY"/>
    <property type="match status" value="1"/>
</dbReference>
<evidence type="ECO:0000256" key="4">
    <source>
        <dbReference type="ARBA" id="ARBA00023004"/>
    </source>
</evidence>
<dbReference type="Pfam" id="PF14226">
    <property type="entry name" value="DIOX_N"/>
    <property type="match status" value="1"/>
</dbReference>
<reference evidence="7" key="1">
    <citation type="submission" date="2023-03" db="EMBL/GenBank/DDBJ databases">
        <authorList>
            <person name="Julca I."/>
        </authorList>
    </citation>
    <scope>NUCLEOTIDE SEQUENCE</scope>
</reference>
<organism evidence="7 8">
    <name type="scientific">Oldenlandia corymbosa var. corymbosa</name>
    <dbReference type="NCBI Taxonomy" id="529605"/>
    <lineage>
        <taxon>Eukaryota</taxon>
        <taxon>Viridiplantae</taxon>
        <taxon>Streptophyta</taxon>
        <taxon>Embryophyta</taxon>
        <taxon>Tracheophyta</taxon>
        <taxon>Spermatophyta</taxon>
        <taxon>Magnoliopsida</taxon>
        <taxon>eudicotyledons</taxon>
        <taxon>Gunneridae</taxon>
        <taxon>Pentapetalae</taxon>
        <taxon>asterids</taxon>
        <taxon>lamiids</taxon>
        <taxon>Gentianales</taxon>
        <taxon>Rubiaceae</taxon>
        <taxon>Rubioideae</taxon>
        <taxon>Spermacoceae</taxon>
        <taxon>Hedyotis-Oldenlandia complex</taxon>
        <taxon>Oldenlandia</taxon>
    </lineage>
</organism>